<dbReference type="Proteomes" id="UP000027195">
    <property type="component" value="Unassembled WGS sequence"/>
</dbReference>
<dbReference type="Pfam" id="PF04082">
    <property type="entry name" value="Fungal_trans"/>
    <property type="match status" value="1"/>
</dbReference>
<evidence type="ECO:0000256" key="6">
    <source>
        <dbReference type="SAM" id="MobiDB-lite"/>
    </source>
</evidence>
<proteinExistence type="predicted"/>
<dbReference type="InterPro" id="IPR007219">
    <property type="entry name" value="XnlR_reg_dom"/>
</dbReference>
<evidence type="ECO:0000313" key="9">
    <source>
        <dbReference type="Proteomes" id="UP000027195"/>
    </source>
</evidence>
<dbReference type="GO" id="GO:0008270">
    <property type="term" value="F:zinc ion binding"/>
    <property type="evidence" value="ECO:0007669"/>
    <property type="project" value="InterPro"/>
</dbReference>
<dbReference type="PANTHER" id="PTHR47338:SF29">
    <property type="entry name" value="ZN(2)-C6 FUNGAL-TYPE DOMAIN-CONTAINING PROTEIN"/>
    <property type="match status" value="1"/>
</dbReference>
<dbReference type="PANTHER" id="PTHR47338">
    <property type="entry name" value="ZN(II)2CYS6 TRANSCRIPTION FACTOR (EUROFUNG)-RELATED"/>
    <property type="match status" value="1"/>
</dbReference>
<keyword evidence="5" id="KW-0539">Nucleus</keyword>
<evidence type="ECO:0000256" key="4">
    <source>
        <dbReference type="ARBA" id="ARBA00023163"/>
    </source>
</evidence>
<reference evidence="9" key="1">
    <citation type="journal article" date="2014" name="Proc. Natl. Acad. Sci. U.S.A.">
        <title>Extensive sampling of basidiomycete genomes demonstrates inadequacy of the white-rot/brown-rot paradigm for wood decay fungi.</title>
        <authorList>
            <person name="Riley R."/>
            <person name="Salamov A.A."/>
            <person name="Brown D.W."/>
            <person name="Nagy L.G."/>
            <person name="Floudas D."/>
            <person name="Held B.W."/>
            <person name="Levasseur A."/>
            <person name="Lombard V."/>
            <person name="Morin E."/>
            <person name="Otillar R."/>
            <person name="Lindquist E.A."/>
            <person name="Sun H."/>
            <person name="LaButti K.M."/>
            <person name="Schmutz J."/>
            <person name="Jabbour D."/>
            <person name="Luo H."/>
            <person name="Baker S.E."/>
            <person name="Pisabarro A.G."/>
            <person name="Walton J.D."/>
            <person name="Blanchette R.A."/>
            <person name="Henrissat B."/>
            <person name="Martin F."/>
            <person name="Cullen D."/>
            <person name="Hibbett D.S."/>
            <person name="Grigoriev I.V."/>
        </authorList>
    </citation>
    <scope>NUCLEOTIDE SEQUENCE [LARGE SCALE GENOMIC DNA]</scope>
    <source>
        <strain evidence="9">FD-172 SS1</strain>
    </source>
</reference>
<dbReference type="GO" id="GO:0003677">
    <property type="term" value="F:DNA binding"/>
    <property type="evidence" value="ECO:0007669"/>
    <property type="project" value="InterPro"/>
</dbReference>
<dbReference type="CDD" id="cd12148">
    <property type="entry name" value="fungal_TF_MHR"/>
    <property type="match status" value="1"/>
</dbReference>
<keyword evidence="9" id="KW-1185">Reference proteome</keyword>
<evidence type="ECO:0000256" key="3">
    <source>
        <dbReference type="ARBA" id="ARBA00023015"/>
    </source>
</evidence>
<dbReference type="SMART" id="SM00906">
    <property type="entry name" value="Fungal_trans"/>
    <property type="match status" value="1"/>
</dbReference>
<evidence type="ECO:0000256" key="2">
    <source>
        <dbReference type="ARBA" id="ARBA00022723"/>
    </source>
</evidence>
<name>A0A067MXY3_BOTB1</name>
<comment type="subcellular location">
    <subcellularLocation>
        <location evidence="1">Nucleus</location>
    </subcellularLocation>
</comment>
<feature type="compositionally biased region" description="Low complexity" evidence="6">
    <location>
        <begin position="17"/>
        <end position="30"/>
    </location>
</feature>
<dbReference type="GO" id="GO:0005634">
    <property type="term" value="C:nucleus"/>
    <property type="evidence" value="ECO:0007669"/>
    <property type="project" value="UniProtKB-SubCell"/>
</dbReference>
<dbReference type="GO" id="GO:0006351">
    <property type="term" value="P:DNA-templated transcription"/>
    <property type="evidence" value="ECO:0007669"/>
    <property type="project" value="InterPro"/>
</dbReference>
<keyword evidence="3" id="KW-0805">Transcription regulation</keyword>
<accession>A0A067MXY3</accession>
<feature type="domain" description="Xylanolytic transcriptional activator regulatory" evidence="7">
    <location>
        <begin position="172"/>
        <end position="263"/>
    </location>
</feature>
<evidence type="ECO:0000313" key="8">
    <source>
        <dbReference type="EMBL" id="KDQ16371.1"/>
    </source>
</evidence>
<dbReference type="AlphaFoldDB" id="A0A067MXY3"/>
<evidence type="ECO:0000256" key="5">
    <source>
        <dbReference type="ARBA" id="ARBA00023242"/>
    </source>
</evidence>
<evidence type="ECO:0000259" key="7">
    <source>
        <dbReference type="SMART" id="SM00906"/>
    </source>
</evidence>
<dbReference type="STRING" id="930990.A0A067MXY3"/>
<dbReference type="GO" id="GO:0000981">
    <property type="term" value="F:DNA-binding transcription factor activity, RNA polymerase II-specific"/>
    <property type="evidence" value="ECO:0007669"/>
    <property type="project" value="InterPro"/>
</dbReference>
<sequence>MASQPESHASTKDDTADVSISASADSSGASNLPDGCTSIRWGEDPVTVCRWWERPKLPQCYRYHLINIFLPHRLQCSMNIHVPRFLARIDLPSSDPGAVHPALINAMCLIACGLLAPEPLAAPLAALEAQFIKETRFHLPLSLALADRLIDFLMASCLLGWYYAGKGRLTEAHLALASASRFAAGCGLHQISSRSVEALEAQRDRGSRSLLGPPADSLELAERINAFWMAFLIDRTISMGTNWPAAFSDEEIETVLPACYSKFESDSTADLPNITQSRCGSQVHSAPLSCFAAGNQF</sequence>
<dbReference type="InterPro" id="IPR050815">
    <property type="entry name" value="TF_fung"/>
</dbReference>
<dbReference type="HOGENOM" id="CLU_936862_0_0_1"/>
<feature type="region of interest" description="Disordered" evidence="6">
    <location>
        <begin position="1"/>
        <end position="32"/>
    </location>
</feature>
<keyword evidence="2" id="KW-0479">Metal-binding</keyword>
<dbReference type="InParanoid" id="A0A067MXY3"/>
<evidence type="ECO:0000256" key="1">
    <source>
        <dbReference type="ARBA" id="ARBA00004123"/>
    </source>
</evidence>
<gene>
    <name evidence="8" type="ORF">BOTBODRAFT_261616</name>
</gene>
<dbReference type="EMBL" id="KL198028">
    <property type="protein sequence ID" value="KDQ16371.1"/>
    <property type="molecule type" value="Genomic_DNA"/>
</dbReference>
<dbReference type="OrthoDB" id="2309723at2759"/>
<organism evidence="8 9">
    <name type="scientific">Botryobasidium botryosum (strain FD-172 SS1)</name>
    <dbReference type="NCBI Taxonomy" id="930990"/>
    <lineage>
        <taxon>Eukaryota</taxon>
        <taxon>Fungi</taxon>
        <taxon>Dikarya</taxon>
        <taxon>Basidiomycota</taxon>
        <taxon>Agaricomycotina</taxon>
        <taxon>Agaricomycetes</taxon>
        <taxon>Cantharellales</taxon>
        <taxon>Botryobasidiaceae</taxon>
        <taxon>Botryobasidium</taxon>
    </lineage>
</organism>
<protein>
    <recommendedName>
        <fullName evidence="7">Xylanolytic transcriptional activator regulatory domain-containing protein</fullName>
    </recommendedName>
</protein>
<keyword evidence="4" id="KW-0804">Transcription</keyword>